<sequence length="104" mass="12469">MKQFPHLKNTVLEGLRGKSGKNLFRKLNEHSKDLGLKQERIARQHDSLMKEFTELKYLKNNMDDYLGREQRTEKNPRKSILKQIKEIGEEARERKLHKNRGIER</sequence>
<accession>I0RBA1</accession>
<dbReference type="PATRIC" id="fig|1095750.3.peg.308"/>
<dbReference type="EMBL" id="AJGH01000017">
    <property type="protein sequence ID" value="EIC96959.1"/>
    <property type="molecule type" value="Genomic_DNA"/>
</dbReference>
<dbReference type="eggNOG" id="ENOG5033YJB">
    <property type="taxonomic scope" value="Bacteria"/>
</dbReference>
<dbReference type="Proteomes" id="UP000005039">
    <property type="component" value="Unassembled WGS sequence"/>
</dbReference>
<dbReference type="RefSeq" id="WP_008753013.1">
    <property type="nucleotide sequence ID" value="NZ_AJGH01000017.1"/>
</dbReference>
<dbReference type="AlphaFoldDB" id="I0RBA1"/>
<evidence type="ECO:0000313" key="1">
    <source>
        <dbReference type="EMBL" id="EIC96959.1"/>
    </source>
</evidence>
<reference evidence="1 2" key="1">
    <citation type="submission" date="2012-03" db="EMBL/GenBank/DDBJ databases">
        <authorList>
            <person name="Durkin A.S."/>
            <person name="McCorrison J."/>
            <person name="Torralba M."/>
            <person name="Gillis M."/>
            <person name="Methe B."/>
            <person name="Sutton G."/>
            <person name="Nelson K.E."/>
        </authorList>
    </citation>
    <scope>NUCLEOTIDE SEQUENCE [LARGE SCALE GENOMIC DNA]</scope>
    <source>
        <strain evidence="1 2">F0468</strain>
    </source>
</reference>
<evidence type="ECO:0000313" key="2">
    <source>
        <dbReference type="Proteomes" id="UP000005039"/>
    </source>
</evidence>
<comment type="caution">
    <text evidence="1">The sequence shown here is derived from an EMBL/GenBank/DDBJ whole genome shotgun (WGS) entry which is preliminary data.</text>
</comment>
<protein>
    <submittedName>
        <fullName evidence="1">Uncharacterized protein</fullName>
    </submittedName>
</protein>
<keyword evidence="2" id="KW-1185">Reference proteome</keyword>
<organism evidence="1 2">
    <name type="scientific">Lachnoanaerobaculum saburreum F0468</name>
    <dbReference type="NCBI Taxonomy" id="1095750"/>
    <lineage>
        <taxon>Bacteria</taxon>
        <taxon>Bacillati</taxon>
        <taxon>Bacillota</taxon>
        <taxon>Clostridia</taxon>
        <taxon>Lachnospirales</taxon>
        <taxon>Lachnospiraceae</taxon>
        <taxon>Lachnoanaerobaculum</taxon>
    </lineage>
</organism>
<name>I0RBA1_9FIRM</name>
<proteinExistence type="predicted"/>
<gene>
    <name evidence="1" type="ORF">HMPREF9970_1147</name>
</gene>